<feature type="compositionally biased region" description="Basic and acidic residues" evidence="3">
    <location>
        <begin position="131"/>
        <end position="141"/>
    </location>
</feature>
<evidence type="ECO:0000259" key="5">
    <source>
        <dbReference type="Pfam" id="PF17840"/>
    </source>
</evidence>
<dbReference type="EMBL" id="KN123939">
    <property type="protein sequence ID" value="KFO22839.1"/>
    <property type="molecule type" value="Genomic_DNA"/>
</dbReference>
<dbReference type="AlphaFoldDB" id="A0A091CTR3"/>
<dbReference type="PANTHER" id="PTHR47905">
    <property type="entry name" value="UBIQUITIN-LIKE PROTEIN 4B"/>
    <property type="match status" value="1"/>
</dbReference>
<evidence type="ECO:0000256" key="3">
    <source>
        <dbReference type="SAM" id="MobiDB-lite"/>
    </source>
</evidence>
<proteinExistence type="predicted"/>
<evidence type="ECO:0000256" key="1">
    <source>
        <dbReference type="ARBA" id="ARBA00004496"/>
    </source>
</evidence>
<feature type="signal peptide" evidence="4">
    <location>
        <begin position="1"/>
        <end position="19"/>
    </location>
</feature>
<evidence type="ECO:0000256" key="4">
    <source>
        <dbReference type="SAM" id="SignalP"/>
    </source>
</evidence>
<keyword evidence="2" id="KW-0963">Cytoplasm</keyword>
<comment type="subcellular location">
    <subcellularLocation>
        <location evidence="1">Cytoplasm</location>
    </subcellularLocation>
</comment>
<feature type="region of interest" description="Disordered" evidence="3">
    <location>
        <begin position="124"/>
        <end position="149"/>
    </location>
</feature>
<organism evidence="6 7">
    <name type="scientific">Fukomys damarensis</name>
    <name type="common">Damaraland mole rat</name>
    <name type="synonym">Cryptomys damarensis</name>
    <dbReference type="NCBI Taxonomy" id="885580"/>
    <lineage>
        <taxon>Eukaryota</taxon>
        <taxon>Metazoa</taxon>
        <taxon>Chordata</taxon>
        <taxon>Craniata</taxon>
        <taxon>Vertebrata</taxon>
        <taxon>Euteleostomi</taxon>
        <taxon>Mammalia</taxon>
        <taxon>Eutheria</taxon>
        <taxon>Euarchontoglires</taxon>
        <taxon>Glires</taxon>
        <taxon>Rodentia</taxon>
        <taxon>Hystricomorpha</taxon>
        <taxon>Bathyergidae</taxon>
        <taxon>Fukomys</taxon>
    </lineage>
</organism>
<dbReference type="Pfam" id="PF17840">
    <property type="entry name" value="Tugs"/>
    <property type="match status" value="1"/>
</dbReference>
<dbReference type="Proteomes" id="UP000028990">
    <property type="component" value="Unassembled WGS sequence"/>
</dbReference>
<keyword evidence="4" id="KW-0732">Signal</keyword>
<feature type="chain" id="PRO_5001872675" evidence="4">
    <location>
        <begin position="20"/>
        <end position="149"/>
    </location>
</feature>
<protein>
    <submittedName>
        <fullName evidence="6">Ubiquitin-like protein 4B</fullName>
    </submittedName>
</protein>
<evidence type="ECO:0000313" key="6">
    <source>
        <dbReference type="EMBL" id="KFO22839.1"/>
    </source>
</evidence>
<reference evidence="6 7" key="1">
    <citation type="submission" date="2013-11" db="EMBL/GenBank/DDBJ databases">
        <title>The Damaraland mole rat (Fukomys damarensis) genome and evolution of African mole rats.</title>
        <authorList>
            <person name="Gladyshev V.N."/>
            <person name="Fang X."/>
        </authorList>
    </citation>
    <scope>NUCLEOTIDE SEQUENCE [LARGE SCALE GENOMIC DNA]</scope>
    <source>
        <tissue evidence="6">Liver</tissue>
    </source>
</reference>
<feature type="domain" description="Ubl4 C-terminal TUGS" evidence="5">
    <location>
        <begin position="66"/>
        <end position="112"/>
    </location>
</feature>
<dbReference type="InterPro" id="IPR041421">
    <property type="entry name" value="Ubl4_C_TUGS"/>
</dbReference>
<dbReference type="GO" id="GO:0005737">
    <property type="term" value="C:cytoplasm"/>
    <property type="evidence" value="ECO:0007669"/>
    <property type="project" value="UniProtKB-SubCell"/>
</dbReference>
<evidence type="ECO:0000313" key="7">
    <source>
        <dbReference type="Proteomes" id="UP000028990"/>
    </source>
</evidence>
<keyword evidence="7" id="KW-1185">Reference proteome</keyword>
<name>A0A091CTR3_FUKDA</name>
<dbReference type="InterPro" id="IPR043317">
    <property type="entry name" value="UBL4B"/>
</dbReference>
<sequence>MFLIVKLFLGWKCSLKVSGKRLPDDDKRLSDYCIGPDASISVIMQPVDKAAPDKALQPQDQAQSLWRQLDRVLAKHFGPQDAKAVLLLLRQEHEGRLQRVTLEALEQLVCHLLTEQWHMELAGEMESQSACKKEEEKRGGGGEEEEEGS</sequence>
<dbReference type="PANTHER" id="PTHR47905:SF1">
    <property type="entry name" value="UBIQUITIN-LIKE PROTEIN 4B"/>
    <property type="match status" value="1"/>
</dbReference>
<accession>A0A091CTR3</accession>
<evidence type="ECO:0000256" key="2">
    <source>
        <dbReference type="ARBA" id="ARBA00022490"/>
    </source>
</evidence>
<gene>
    <name evidence="6" type="ORF">H920_15786</name>
</gene>